<accession>A0AAV2TUL8</accession>
<reference evidence="2" key="1">
    <citation type="submission" date="2024-06" db="EMBL/GenBank/DDBJ databases">
        <authorList>
            <person name="Liu X."/>
            <person name="Lenzi L."/>
            <person name="Haldenby T S."/>
            <person name="Uol C."/>
        </authorList>
    </citation>
    <scope>NUCLEOTIDE SEQUENCE</scope>
</reference>
<dbReference type="Proteomes" id="UP001497525">
    <property type="component" value="Unassembled WGS sequence"/>
</dbReference>
<comment type="caution">
    <text evidence="2">The sequence shown here is derived from an EMBL/GenBank/DDBJ whole genome shotgun (WGS) entry which is preliminary data.</text>
</comment>
<keyword evidence="1" id="KW-0472">Membrane</keyword>
<name>A0AAV2TUL8_CALDB</name>
<protein>
    <submittedName>
        <fullName evidence="2">Uncharacterized protein</fullName>
    </submittedName>
</protein>
<feature type="transmembrane region" description="Helical" evidence="1">
    <location>
        <begin position="622"/>
        <end position="644"/>
    </location>
</feature>
<gene>
    <name evidence="2" type="ORF">CDAUBV1_LOCUS14762</name>
</gene>
<evidence type="ECO:0000313" key="2">
    <source>
        <dbReference type="EMBL" id="CAL5139646.1"/>
    </source>
</evidence>
<organism evidence="2 3">
    <name type="scientific">Calicophoron daubneyi</name>
    <name type="common">Rumen fluke</name>
    <name type="synonym">Paramphistomum daubneyi</name>
    <dbReference type="NCBI Taxonomy" id="300641"/>
    <lineage>
        <taxon>Eukaryota</taxon>
        <taxon>Metazoa</taxon>
        <taxon>Spiralia</taxon>
        <taxon>Lophotrochozoa</taxon>
        <taxon>Platyhelminthes</taxon>
        <taxon>Trematoda</taxon>
        <taxon>Digenea</taxon>
        <taxon>Plagiorchiida</taxon>
        <taxon>Pronocephalata</taxon>
        <taxon>Paramphistomoidea</taxon>
        <taxon>Paramphistomidae</taxon>
        <taxon>Calicophoron</taxon>
    </lineage>
</organism>
<evidence type="ECO:0000256" key="1">
    <source>
        <dbReference type="SAM" id="Phobius"/>
    </source>
</evidence>
<sequence>MTILMFPTLSCTSDYANDRIPFLGDCKNKSADYCSSKIQNSVCNWAKGECFCRLGYVAIQEDEEIVCRTLLTDLSCRMDSDCIHVESSICHPGAGKCVCPGGTIYVPHLHACPDVGEKCDEVSRICRAQMAVCVRTVRRSISRDSAAGLCLCPEDTIPVYQTYLHYHECFRKIPKRQQESRDFVSSHTERLEDSWRSTGENKECQSCYNQGGECYDANNDGVGDGCRCPPHRSHETELTQPDQPSFGSVATSKEKTPCSKAHIYSSCSPGSVVVCYLPHSTAKFLHLSLYLQSGLYNAFIGRKDDISNVDKACQLRLQHLGGMKYIKEGNWSTPASDLYCSELKLPNPAHLPCGIKQHVIRPCHTQSSRRIFGYQGWITVRPVGENPGLLSRLHMRFTCETSEECTYQSLTEAPFTRQQKSTDDQEDQRQFTLSILNERNSTVHSVPSSSRIRLAIRPINSRHDNQSFRVDFCVAMNGSLNSSQTEENELIDIARTFIRKNRCGISQKSDDTNKLVSTYHLTELDPRFWPVAVGETERRSEIYRISHLNPREKLIYFLCQIRLYIDGPSDRVPSLIPGVLQRFCSKPSTDDVQIVTSRLIISEEERSPGVCRQVSCFTAGQLATGVFCFLLVEIIFFILIIWCYRGGIIFMLFGRAAGHNSHGEVAQRTSRQATSECKVHLSPSPNSSCILTLSNKHTDGGSDNWVHNHLQSTCPQFLDCPMTYSKRDEVRSDLDGLSTAALQLPQSPEVNCITLPSGGRCAESIIDNCYFHSPSLYVLR</sequence>
<dbReference type="AlphaFoldDB" id="A0AAV2TUL8"/>
<proteinExistence type="predicted"/>
<keyword evidence="1" id="KW-1133">Transmembrane helix</keyword>
<dbReference type="EMBL" id="CAXLJL010000623">
    <property type="protein sequence ID" value="CAL5139646.1"/>
    <property type="molecule type" value="Genomic_DNA"/>
</dbReference>
<evidence type="ECO:0000313" key="3">
    <source>
        <dbReference type="Proteomes" id="UP001497525"/>
    </source>
</evidence>
<keyword evidence="1" id="KW-0812">Transmembrane</keyword>